<feature type="compositionally biased region" description="Polar residues" evidence="8">
    <location>
        <begin position="2128"/>
        <end position="2145"/>
    </location>
</feature>
<feature type="region of interest" description="Disordered" evidence="8">
    <location>
        <begin position="622"/>
        <end position="641"/>
    </location>
</feature>
<evidence type="ECO:0000256" key="3">
    <source>
        <dbReference type="ARBA" id="ARBA00019622"/>
    </source>
</evidence>
<evidence type="ECO:0000256" key="9">
    <source>
        <dbReference type="SAM" id="SignalP"/>
    </source>
</evidence>
<sequence>MCFFILAGLGDMLFFSGLPGDSALEGAMWASCCNGDISAGTTGGGEATNPYGLKEGTMKGVMDRRPGWKKPCGAGALGCCSSSVFSLPSSSGPSPGARGAMGGGGIWPHTGHWPRPLDERRDGFRSDEDSESVFPEPVDGVAEFWMLSLAILSSSSRVFSVTDANFSKKLDDPSPDGLKLETLTPEMDAAPNRLLANLDLCCGTGALIALSAPFRFGNSDPESLASPSPSVALTGCAKTELAWPNRLDLAPLRPEMMLATSLSSSAVDSTFVLAPTPSTLAGVSHGLLAVSSTAVSTGFALWAVDEAAGLTCQSHILKAHSKAGYISASDIVRMYQLKPTKYASKPVIRDIIKGRYLQTLQPTGAHYVFFDSFADAAVFWSDVRSALFNGSYVSFTFVNFEDEMGQMFFPVLADTRVRKELVNWDVLKHNMDHKMHALQDHPHLSKLLTLLKQQPWLDPHQDRGLLEFLQQHPVERSQCVVLHNIPKNTSRRRLLDSFCELNLYQTHELGLRQVYTDRTTGLSTYVAIFETDADAWRCVLMADGEHLFYDPELPLRVYLFLETAPALPDQRPLVVLHQDVFFPYALLLPEHDNALVVGPTEHAAVVDGVVFGVDVVADKGPHGAEIRGHERDGTEQVEPIGHGGLGLRVGRGEVVHVEGVFVAEHGELGVVGRELDGGDGGTVEAAAQLEAQRALGGVVDADDGACLGRRRDQESRVGDGETLDPGLVGLDDGDEVAVAVCRRNVHELDLANSATGEREEAGLLVDTELCDARFVVVGFVLREQLGLGFERVDQNLVFQHHHDQNSREQHVEDRAHELQHDGRLLLQVVPDAQLVDGEPRLAAAANERDVVGAVEHGDQSDAAVRAEGVYPLNGEDASGTKEPVFPDFRIWKHSPKDDIIMKNHLQKGYYEAAAVPSESHSGRQIFTQLLNRTTPDVSEPGSRWKMGLLSDVMVRALARRREINKIRSKSTYRPPPRVTLTDHKRDLWMRNLADASIPLRQLARAIPHGLRNRFLLEQCLAHRVPVLRAVWLVRCVSANEQRQLKRKVPNPAALGKWMVEWTEQVVQFLEHVVAASFAPASRDAWRFRLSYILDLSSNLFLEDLLSRETFLAWIVSYLDRLLRSDQHKLVAVHFQFVRLFWSKLIAVDYISKELGEKLLRAVSTVQQPRLLAEFRLLVQYLFYYNSDAFIIPNSWNALKSTLRAVIDLSYPPVCEQYRLIAYRNESMMIDESAADAYTNFGSKKAVAVMQRLEAVRTLSLKTLCRDTFEDSSDDDAGAADDWKTTLGLLLRWSITTLREQDSGARICAVCSLLRLQVQQLGQVKSKKNRHLKLELEMTIIDFAYQMAETLRLKEPEHGVYSLSRFLLLVTELHALGLFVLSSYLRRLIASGVIYLQDADSSCYVHLLILDALPVQDSNARNILRRLADSTGVALRTADAPALQERLATALDSLPATFDLDALWPCDETDPEAEPLDIGSRARLYPWFSARLRQDAVWLQTPDALLFVYRLCDERFRQTAPFLALAVEHADTQPTVPRATLSLLLRLVAFHTELLAYCHDGESTLLQRVHGFLAAWAQTDKHGVSTLLPDVRFDTQLMPPLAPPHTDVSPDQLDTSLLGLLGLSSPERLLNAAEFSHSLNQAITQYWNVASNVAYAPTSNTPVARLLKQLQLWRRADFAAVLLSHLRKFVLPTLALDYDASLRLVLRLIIDGFVDIHAVLQLFAGTAGDDFHSNGGERLAWDLLFCDEFELTPHDALLLACERKTYRVAHTAAFARHLVRVLCNAAVAAPRPASALTDVNLVAAGVGVDDLNPLSELSVVPVEQTPSARPLRTSAKIRRPNTLLSNGLWFVLATDRHMLLDLLRDAEQAKTQTNNLLGLVGVAGEESAQATLDPLVRRLNYFSLPLVQLLFARLLPETVRDEGPAVLLLGLLAQLDCSSAVLAGDLFELLDDPLKLRVLHSCEELYLGSEQFPRLLVNGRNCTRMLMDIASACSRLREPKTITLSDSLVFSLNLSLEKLMHYCSNMDATRSLDDLERAVMFVSRIVLIHRSFLVDLILKRSVNLQRDVFLVNLTKLFSHAVMERNFRLKNLLYDTLISLKVQLAEALNTPSQPATQTPQPPYITSLSLSKGTPTSSSFLSPTNSPLPTAGAQERTVHTMNITPPSYNNKLKFLLADPRFARLRDDNLPENEHRYYLVDKAGETMVRFHVRGAELIEDATPNTGVNDACVSLQFFNASIEKKNPA</sequence>
<dbReference type="EMBL" id="JAEUBD010000382">
    <property type="protein sequence ID" value="KAH3675210.1"/>
    <property type="molecule type" value="Genomic_DNA"/>
</dbReference>
<dbReference type="Pfam" id="PF09497">
    <property type="entry name" value="Med12"/>
    <property type="match status" value="1"/>
</dbReference>
<feature type="domain" description="Mediator complex subunit Med12" evidence="10">
    <location>
        <begin position="971"/>
        <end position="1034"/>
    </location>
</feature>
<reference evidence="11" key="2">
    <citation type="submission" date="2021-01" db="EMBL/GenBank/DDBJ databases">
        <authorList>
            <person name="Schikora-Tamarit M.A."/>
        </authorList>
    </citation>
    <scope>NUCLEOTIDE SEQUENCE</scope>
    <source>
        <strain evidence="11">NCAIM Y.01608</strain>
    </source>
</reference>
<comment type="subcellular location">
    <subcellularLocation>
        <location evidence="1">Nucleus</location>
    </subcellularLocation>
</comment>
<feature type="compositionally biased region" description="Basic and acidic residues" evidence="8">
    <location>
        <begin position="115"/>
        <end position="127"/>
    </location>
</feature>
<keyword evidence="9" id="KW-0732">Signal</keyword>
<evidence type="ECO:0000256" key="5">
    <source>
        <dbReference type="ARBA" id="ARBA00023163"/>
    </source>
</evidence>
<evidence type="ECO:0000259" key="10">
    <source>
        <dbReference type="SMART" id="SM01281"/>
    </source>
</evidence>
<evidence type="ECO:0000313" key="12">
    <source>
        <dbReference type="Proteomes" id="UP000788993"/>
    </source>
</evidence>
<evidence type="ECO:0000256" key="7">
    <source>
        <dbReference type="ARBA" id="ARBA00032010"/>
    </source>
</evidence>
<proteinExistence type="inferred from homology"/>
<feature type="signal peptide" evidence="9">
    <location>
        <begin position="1"/>
        <end position="23"/>
    </location>
</feature>
<gene>
    <name evidence="11" type="ORF">OGATHE_001550</name>
</gene>
<feature type="region of interest" description="Disordered" evidence="8">
    <location>
        <begin position="2128"/>
        <end position="2149"/>
    </location>
</feature>
<organism evidence="11 12">
    <name type="scientific">Ogataea polymorpha</name>
    <dbReference type="NCBI Taxonomy" id="460523"/>
    <lineage>
        <taxon>Eukaryota</taxon>
        <taxon>Fungi</taxon>
        <taxon>Dikarya</taxon>
        <taxon>Ascomycota</taxon>
        <taxon>Saccharomycotina</taxon>
        <taxon>Pichiomycetes</taxon>
        <taxon>Pichiales</taxon>
        <taxon>Pichiaceae</taxon>
        <taxon>Ogataea</taxon>
    </lineage>
</organism>
<comment type="similarity">
    <text evidence="2">Belongs to the Mediator complex subunit 12 family.</text>
</comment>
<accession>A0A9P8PPI3</accession>
<dbReference type="InterPro" id="IPR019035">
    <property type="entry name" value="Mediator_Med12"/>
</dbReference>
<dbReference type="PANTHER" id="PTHR46567">
    <property type="entry name" value="MEDIATOR OF RNA POLYMERASE II TRANSCRIPTION SUBUNIT 12"/>
    <property type="match status" value="1"/>
</dbReference>
<keyword evidence="6" id="KW-0539">Nucleus</keyword>
<dbReference type="PANTHER" id="PTHR46567:SF1">
    <property type="entry name" value="MEDIATOR OF RNA POLYMERASE II TRANSCRIPTION SUBUNIT 12"/>
    <property type="match status" value="1"/>
</dbReference>
<dbReference type="GO" id="GO:0003712">
    <property type="term" value="F:transcription coregulator activity"/>
    <property type="evidence" value="ECO:0007669"/>
    <property type="project" value="InterPro"/>
</dbReference>
<keyword evidence="12" id="KW-1185">Reference proteome</keyword>
<evidence type="ECO:0000256" key="1">
    <source>
        <dbReference type="ARBA" id="ARBA00004123"/>
    </source>
</evidence>
<protein>
    <recommendedName>
        <fullName evidence="3">Mediator of RNA polymerase II transcription subunit 12</fullName>
    </recommendedName>
    <alternativeName>
        <fullName evidence="7">Mediator complex subunit 12</fullName>
    </alternativeName>
</protein>
<evidence type="ECO:0000256" key="4">
    <source>
        <dbReference type="ARBA" id="ARBA00023015"/>
    </source>
</evidence>
<evidence type="ECO:0000313" key="11">
    <source>
        <dbReference type="EMBL" id="KAH3675210.1"/>
    </source>
</evidence>
<reference evidence="11" key="1">
    <citation type="journal article" date="2021" name="Open Biol.">
        <title>Shared evolutionary footprints suggest mitochondrial oxidative damage underlies multiple complex I losses in fungi.</title>
        <authorList>
            <person name="Schikora-Tamarit M.A."/>
            <person name="Marcet-Houben M."/>
            <person name="Nosek J."/>
            <person name="Gabaldon T."/>
        </authorList>
    </citation>
    <scope>NUCLEOTIDE SEQUENCE</scope>
    <source>
        <strain evidence="11">NCAIM Y.01608</strain>
    </source>
</reference>
<dbReference type="GO" id="GO:0016592">
    <property type="term" value="C:mediator complex"/>
    <property type="evidence" value="ECO:0007669"/>
    <property type="project" value="InterPro"/>
</dbReference>
<name>A0A9P8PPI3_9ASCO</name>
<comment type="caution">
    <text evidence="11">The sequence shown here is derived from an EMBL/GenBank/DDBJ whole genome shotgun (WGS) entry which is preliminary data.</text>
</comment>
<dbReference type="GO" id="GO:0006357">
    <property type="term" value="P:regulation of transcription by RNA polymerase II"/>
    <property type="evidence" value="ECO:0007669"/>
    <property type="project" value="InterPro"/>
</dbReference>
<evidence type="ECO:0000256" key="6">
    <source>
        <dbReference type="ARBA" id="ARBA00023242"/>
    </source>
</evidence>
<keyword evidence="5" id="KW-0804">Transcription</keyword>
<evidence type="ECO:0000256" key="2">
    <source>
        <dbReference type="ARBA" id="ARBA00010289"/>
    </source>
</evidence>
<feature type="compositionally biased region" description="Basic and acidic residues" evidence="8">
    <location>
        <begin position="622"/>
        <end position="634"/>
    </location>
</feature>
<feature type="chain" id="PRO_5040132889" description="Mediator of RNA polymerase II transcription subunit 12" evidence="9">
    <location>
        <begin position="24"/>
        <end position="2243"/>
    </location>
</feature>
<feature type="region of interest" description="Disordered" evidence="8">
    <location>
        <begin position="91"/>
        <end position="133"/>
    </location>
</feature>
<evidence type="ECO:0000256" key="8">
    <source>
        <dbReference type="SAM" id="MobiDB-lite"/>
    </source>
</evidence>
<keyword evidence="4" id="KW-0805">Transcription regulation</keyword>
<dbReference type="Proteomes" id="UP000788993">
    <property type="component" value="Unassembled WGS sequence"/>
</dbReference>
<dbReference type="SMART" id="SM01281">
    <property type="entry name" value="Med12"/>
    <property type="match status" value="1"/>
</dbReference>